<dbReference type="PROSITE" id="PS51372">
    <property type="entry name" value="PRD_2"/>
    <property type="match status" value="1"/>
</dbReference>
<comment type="caution">
    <text evidence="7">The sequence shown here is derived from an EMBL/GenBank/DDBJ whole genome shotgun (WGS) entry which is preliminary data.</text>
</comment>
<dbReference type="InterPro" id="IPR036634">
    <property type="entry name" value="PRD_sf"/>
</dbReference>
<keyword evidence="1" id="KW-0677">Repeat</keyword>
<dbReference type="Pfam" id="PF00359">
    <property type="entry name" value="PTS_EIIA_2"/>
    <property type="match status" value="1"/>
</dbReference>
<reference evidence="7 8" key="1">
    <citation type="submission" date="2018-08" db="EMBL/GenBank/DDBJ databases">
        <title>A genome reference for cultivated species of the human gut microbiota.</title>
        <authorList>
            <person name="Zou Y."/>
            <person name="Xue W."/>
            <person name="Luo G."/>
        </authorList>
    </citation>
    <scope>NUCLEOTIDE SEQUENCE [LARGE SCALE GENOMIC DNA]</scope>
    <source>
        <strain evidence="7 8">TF08-14</strain>
    </source>
</reference>
<evidence type="ECO:0000259" key="6">
    <source>
        <dbReference type="PROSITE" id="PS51372"/>
    </source>
</evidence>
<evidence type="ECO:0000256" key="2">
    <source>
        <dbReference type="ARBA" id="ARBA00023015"/>
    </source>
</evidence>
<dbReference type="InterPro" id="IPR007737">
    <property type="entry name" value="Mga_HTH"/>
</dbReference>
<dbReference type="RefSeq" id="WP_117679812.1">
    <property type="nucleotide sequence ID" value="NZ_QSRJ01000008.1"/>
</dbReference>
<dbReference type="GO" id="GO:0006355">
    <property type="term" value="P:regulation of DNA-templated transcription"/>
    <property type="evidence" value="ECO:0007669"/>
    <property type="project" value="InterPro"/>
</dbReference>
<dbReference type="Gene3D" id="1.10.10.10">
    <property type="entry name" value="Winged helix-like DNA-binding domain superfamily/Winged helix DNA-binding domain"/>
    <property type="match status" value="1"/>
</dbReference>
<dbReference type="InterPro" id="IPR013196">
    <property type="entry name" value="HTH_11"/>
</dbReference>
<name>A0A3E4QRZ5_9ACTN</name>
<dbReference type="Proteomes" id="UP000260943">
    <property type="component" value="Unassembled WGS sequence"/>
</dbReference>
<organism evidence="7 8">
    <name type="scientific">Collinsella tanakaei</name>
    <dbReference type="NCBI Taxonomy" id="626935"/>
    <lineage>
        <taxon>Bacteria</taxon>
        <taxon>Bacillati</taxon>
        <taxon>Actinomycetota</taxon>
        <taxon>Coriobacteriia</taxon>
        <taxon>Coriobacteriales</taxon>
        <taxon>Coriobacteriaceae</taxon>
        <taxon>Collinsella</taxon>
    </lineage>
</organism>
<feature type="domain" description="PTS EIIA type-2" evidence="5">
    <location>
        <begin position="502"/>
        <end position="641"/>
    </location>
</feature>
<dbReference type="SUPFAM" id="SSF55804">
    <property type="entry name" value="Phoshotransferase/anion transport protein"/>
    <property type="match status" value="1"/>
</dbReference>
<evidence type="ECO:0000256" key="4">
    <source>
        <dbReference type="ARBA" id="ARBA00023163"/>
    </source>
</evidence>
<dbReference type="InterPro" id="IPR036388">
    <property type="entry name" value="WH-like_DNA-bd_sf"/>
</dbReference>
<dbReference type="Pfam" id="PF05043">
    <property type="entry name" value="Mga"/>
    <property type="match status" value="1"/>
</dbReference>
<protein>
    <submittedName>
        <fullName evidence="7">Transcription antiterminator</fullName>
    </submittedName>
</protein>
<dbReference type="InterPro" id="IPR002178">
    <property type="entry name" value="PTS_EIIA_type-2_dom"/>
</dbReference>
<dbReference type="EMBL" id="QSRJ01000008">
    <property type="protein sequence ID" value="RGL09673.1"/>
    <property type="molecule type" value="Genomic_DNA"/>
</dbReference>
<dbReference type="PROSITE" id="PS51094">
    <property type="entry name" value="PTS_EIIA_TYPE_2"/>
    <property type="match status" value="1"/>
</dbReference>
<dbReference type="Pfam" id="PF08279">
    <property type="entry name" value="HTH_11"/>
    <property type="match status" value="1"/>
</dbReference>
<proteinExistence type="predicted"/>
<evidence type="ECO:0000259" key="5">
    <source>
        <dbReference type="PROSITE" id="PS51094"/>
    </source>
</evidence>
<accession>A0A3E4QRZ5</accession>
<keyword evidence="3" id="KW-0010">Activator</keyword>
<dbReference type="SUPFAM" id="SSF63520">
    <property type="entry name" value="PTS-regulatory domain, PRD"/>
    <property type="match status" value="1"/>
</dbReference>
<dbReference type="SUPFAM" id="SSF46785">
    <property type="entry name" value="Winged helix' DNA-binding domain"/>
    <property type="match status" value="1"/>
</dbReference>
<evidence type="ECO:0000313" key="8">
    <source>
        <dbReference type="Proteomes" id="UP000260943"/>
    </source>
</evidence>
<dbReference type="InterPro" id="IPR050661">
    <property type="entry name" value="BglG_antiterminators"/>
</dbReference>
<evidence type="ECO:0000256" key="3">
    <source>
        <dbReference type="ARBA" id="ARBA00023159"/>
    </source>
</evidence>
<dbReference type="Pfam" id="PF00874">
    <property type="entry name" value="PRD"/>
    <property type="match status" value="1"/>
</dbReference>
<dbReference type="Gene3D" id="1.10.1790.10">
    <property type="entry name" value="PRD domain"/>
    <property type="match status" value="1"/>
</dbReference>
<dbReference type="PANTHER" id="PTHR30185:SF12">
    <property type="entry name" value="TRANSCRIPTIONAL REGULATOR MANR"/>
    <property type="match status" value="1"/>
</dbReference>
<keyword evidence="2" id="KW-0805">Transcription regulation</keyword>
<gene>
    <name evidence="7" type="ORF">DXC81_07215</name>
</gene>
<dbReference type="InterPro" id="IPR011608">
    <property type="entry name" value="PRD"/>
</dbReference>
<evidence type="ECO:0000256" key="1">
    <source>
        <dbReference type="ARBA" id="ARBA00022737"/>
    </source>
</evidence>
<dbReference type="PANTHER" id="PTHR30185">
    <property type="entry name" value="CRYPTIC BETA-GLUCOSIDE BGL OPERON ANTITERMINATOR"/>
    <property type="match status" value="1"/>
</dbReference>
<evidence type="ECO:0000313" key="7">
    <source>
        <dbReference type="EMBL" id="RGL09673.1"/>
    </source>
</evidence>
<dbReference type="AlphaFoldDB" id="A0A3E4QRZ5"/>
<dbReference type="InterPro" id="IPR016152">
    <property type="entry name" value="PTrfase/Anion_transptr"/>
</dbReference>
<dbReference type="Gene3D" id="3.40.930.10">
    <property type="entry name" value="Mannitol-specific EII, Chain A"/>
    <property type="match status" value="1"/>
</dbReference>
<feature type="domain" description="PRD" evidence="6">
    <location>
        <begin position="292"/>
        <end position="398"/>
    </location>
</feature>
<dbReference type="InterPro" id="IPR036390">
    <property type="entry name" value="WH_DNA-bd_sf"/>
</dbReference>
<keyword evidence="4" id="KW-0804">Transcription</keyword>
<sequence length="641" mass="72164">MAVDRKRGIVRILSDRTSWVTASALAQEMGCSSRTIKTDIMRLNSMHEGLIESGPKGYRLADSAASSRILSNVSPEVPQTAEARKRYILFELLMRHRELSCADLAESLYISLATLDNELVAIKRELTDYGLSLRSRGGSIHVEGSARGERKMVAQLIFDETKDYFSQFEMINGYFPGIDLRTLRGQIDASLKSRGFYINDYALSNLIIHIAIFVERTLNGFDPAPLAVKRSPHSESSSDVALSRELEQSVEEICAAIESDYDVAVAESDREAVYVMLSVNLIHTGGNALDDPEHKKAFEVLEVIARRVRDVFSLDFSDHDFMLRFSLHLANLFSRAALNMQLRNPQLGDIKNGQPFIYDVAVFVADVIRSETGFEINEDEIAYIALHVGCLIEEQRTSANKLHALLVCAQHNVNGAERIEAFSREVERSLVIDAVASSIEDVDSLDRYDLIVSTFPISGYTSVPVVQISSFLGSRDARAIEERADAIRRTREREELNRDMRTFFRQEFFSIEPDVANWREAIDLMGGRLVDEGYAFDDFCERLLEREEMSSSAYCDIALPHPVDMDARRTAVSVALFPRGLSWQGRTVHAVLMLAIKRDDRAFFSELFNHIAVVLTIPGAMRSISRATTYQQFLDAMLSYL</sequence>